<sequence length="69" mass="8142">MPIFIRRFACHMHYVLYFMFFWSSLNTTAAGIIPPFLTPLDCFLFCDIVCLNHTIHPPLEDTISTFRTR</sequence>
<dbReference type="Proteomes" id="UP001234581">
    <property type="component" value="Unassembled WGS sequence"/>
</dbReference>
<evidence type="ECO:0000313" key="2">
    <source>
        <dbReference type="Proteomes" id="UP001234581"/>
    </source>
</evidence>
<organism evidence="1 2">
    <name type="scientific">Lichtheimia ornata</name>
    <dbReference type="NCBI Taxonomy" id="688661"/>
    <lineage>
        <taxon>Eukaryota</taxon>
        <taxon>Fungi</taxon>
        <taxon>Fungi incertae sedis</taxon>
        <taxon>Mucoromycota</taxon>
        <taxon>Mucoromycotina</taxon>
        <taxon>Mucoromycetes</taxon>
        <taxon>Mucorales</taxon>
        <taxon>Lichtheimiaceae</taxon>
        <taxon>Lichtheimia</taxon>
    </lineage>
</organism>
<protein>
    <submittedName>
        <fullName evidence="1">Uncharacterized protein</fullName>
    </submittedName>
</protein>
<comment type="caution">
    <text evidence="1">The sequence shown here is derived from an EMBL/GenBank/DDBJ whole genome shotgun (WGS) entry which is preliminary data.</text>
</comment>
<dbReference type="EMBL" id="JARTCD010000089">
    <property type="protein sequence ID" value="KAJ8652951.1"/>
    <property type="molecule type" value="Genomic_DNA"/>
</dbReference>
<dbReference type="GeneID" id="83218814"/>
<gene>
    <name evidence="1" type="ORF">O0I10_011413</name>
</gene>
<evidence type="ECO:0000313" key="1">
    <source>
        <dbReference type="EMBL" id="KAJ8652951.1"/>
    </source>
</evidence>
<keyword evidence="2" id="KW-1185">Reference proteome</keyword>
<proteinExistence type="predicted"/>
<name>A0AAD7UTT4_9FUNG</name>
<dbReference type="RefSeq" id="XP_058337865.1">
    <property type="nucleotide sequence ID" value="XM_058491381.1"/>
</dbReference>
<dbReference type="AlphaFoldDB" id="A0AAD7UTT4"/>
<accession>A0AAD7UTT4</accession>
<reference evidence="1 2" key="1">
    <citation type="submission" date="2023-03" db="EMBL/GenBank/DDBJ databases">
        <title>Genome sequence of Lichtheimia ornata CBS 291.66.</title>
        <authorList>
            <person name="Mohabir J.T."/>
            <person name="Shea T.P."/>
            <person name="Kurbessoian T."/>
            <person name="Berby B."/>
            <person name="Fontaine J."/>
            <person name="Livny J."/>
            <person name="Gnirke A."/>
            <person name="Stajich J.E."/>
            <person name="Cuomo C.A."/>
        </authorList>
    </citation>
    <scope>NUCLEOTIDE SEQUENCE [LARGE SCALE GENOMIC DNA]</scope>
    <source>
        <strain evidence="1">CBS 291.66</strain>
    </source>
</reference>